<keyword evidence="6 11" id="KW-0274">FAD</keyword>
<dbReference type="GeneID" id="7194717"/>
<dbReference type="KEGG" id="pti:PHATRDRAFT_29660"/>
<feature type="binding site" evidence="11">
    <location>
        <position position="82"/>
    </location>
    <ligand>
        <name>FAD</name>
        <dbReference type="ChEBI" id="CHEBI:57692"/>
    </ligand>
</feature>
<evidence type="ECO:0000313" key="13">
    <source>
        <dbReference type="EMBL" id="EEC45387.1"/>
    </source>
</evidence>
<feature type="binding site" evidence="11">
    <location>
        <position position="81"/>
    </location>
    <ligand>
        <name>FAD</name>
        <dbReference type="ChEBI" id="CHEBI:57692"/>
    </ligand>
</feature>
<evidence type="ECO:0000256" key="10">
    <source>
        <dbReference type="ARBA" id="ARBA00047682"/>
    </source>
</evidence>
<keyword evidence="8" id="KW-0520">NAD</keyword>
<protein>
    <recommendedName>
        <fullName evidence="4">cytochrome-b5 reductase</fullName>
        <ecNumber evidence="4">1.6.2.2</ecNumber>
    </recommendedName>
</protein>
<accession>B7G7M6</accession>
<keyword evidence="5 11" id="KW-0285">Flavoprotein</keyword>
<dbReference type="SUPFAM" id="SSF63380">
    <property type="entry name" value="Riboflavin synthase domain-like"/>
    <property type="match status" value="1"/>
</dbReference>
<evidence type="ECO:0000256" key="9">
    <source>
        <dbReference type="ARBA" id="ARBA00023128"/>
    </source>
</evidence>
<evidence type="ECO:0000259" key="12">
    <source>
        <dbReference type="PROSITE" id="PS51384"/>
    </source>
</evidence>
<dbReference type="HOGENOM" id="CLU_003827_9_1_1"/>
<dbReference type="AlphaFoldDB" id="B7G7M6"/>
<dbReference type="PRINTS" id="PR00406">
    <property type="entry name" value="CYTB5RDTASE"/>
</dbReference>
<name>B7G7M6_PHATC</name>
<dbReference type="InterPro" id="IPR001834">
    <property type="entry name" value="CBR-like"/>
</dbReference>
<dbReference type="EC" id="1.6.2.2" evidence="4"/>
<dbReference type="Proteomes" id="UP000000759">
    <property type="component" value="Chromosome 18"/>
</dbReference>
<evidence type="ECO:0000256" key="4">
    <source>
        <dbReference type="ARBA" id="ARBA00012011"/>
    </source>
</evidence>
<dbReference type="GO" id="GO:0090524">
    <property type="term" value="F:cytochrome-b5 reductase activity, acting on NADH"/>
    <property type="evidence" value="ECO:0007669"/>
    <property type="project" value="UniProtKB-EC"/>
</dbReference>
<sequence length="260" mass="28122">MSSGSNLASALMGPPVCSLVPPGVCQFGPDFTAASLLERIKVSPTSSLLRFGLPDANQPLNLSTCACILANADIDGEDVTRPYTPISTNADIGYFDMLIKDYGKDAKMSRYMCEVLQPGEAVNFKHINPNVKLQAPFSFDHILMLVGGTGLTPMVQALHAILGSINPTIDSKKPKVTMLYGSKSSDDILGKDLLDQWAKDYPEQFKLITVLSDEPEDSDWKGERGYITKDLVADNFPSPDADNLQVFVCGPPPMYNALSG</sequence>
<comment type="subcellular location">
    <subcellularLocation>
        <location evidence="2">Mitochondrion</location>
    </subcellularLocation>
</comment>
<dbReference type="InterPro" id="IPR039261">
    <property type="entry name" value="FNR_nucleotide-bd"/>
</dbReference>
<dbReference type="Gene3D" id="2.40.30.10">
    <property type="entry name" value="Translation factors"/>
    <property type="match status" value="1"/>
</dbReference>
<dbReference type="InterPro" id="IPR001433">
    <property type="entry name" value="OxRdtase_FAD/NAD-bd"/>
</dbReference>
<evidence type="ECO:0000256" key="7">
    <source>
        <dbReference type="ARBA" id="ARBA00023002"/>
    </source>
</evidence>
<dbReference type="InParanoid" id="B7G7M6"/>
<feature type="binding site" evidence="11">
    <location>
        <position position="152"/>
    </location>
    <ligand>
        <name>FAD</name>
        <dbReference type="ChEBI" id="CHEBI:57692"/>
    </ligand>
</feature>
<dbReference type="CDD" id="cd06183">
    <property type="entry name" value="cyt_b5_reduct_like"/>
    <property type="match status" value="1"/>
</dbReference>
<organism evidence="13 14">
    <name type="scientific">Phaeodactylum tricornutum (strain CCAP 1055/1)</name>
    <dbReference type="NCBI Taxonomy" id="556484"/>
    <lineage>
        <taxon>Eukaryota</taxon>
        <taxon>Sar</taxon>
        <taxon>Stramenopiles</taxon>
        <taxon>Ochrophyta</taxon>
        <taxon>Bacillariophyta</taxon>
        <taxon>Bacillariophyceae</taxon>
        <taxon>Bacillariophycidae</taxon>
        <taxon>Naviculales</taxon>
        <taxon>Phaeodactylaceae</taxon>
        <taxon>Phaeodactylum</taxon>
    </lineage>
</organism>
<dbReference type="InterPro" id="IPR001709">
    <property type="entry name" value="Flavoprot_Pyr_Nucl_cyt_Rdtase"/>
</dbReference>
<evidence type="ECO:0000256" key="8">
    <source>
        <dbReference type="ARBA" id="ARBA00023027"/>
    </source>
</evidence>
<proteinExistence type="inferred from homology"/>
<dbReference type="PROSITE" id="PS51384">
    <property type="entry name" value="FAD_FR"/>
    <property type="match status" value="1"/>
</dbReference>
<dbReference type="PaxDb" id="2850-Phatr29660"/>
<dbReference type="InterPro" id="IPR017938">
    <property type="entry name" value="Riboflavin_synthase-like_b-brl"/>
</dbReference>
<dbReference type="EMBL" id="CM000620">
    <property type="protein sequence ID" value="EEC45387.1"/>
    <property type="molecule type" value="Genomic_DNA"/>
</dbReference>
<feature type="binding site" evidence="11">
    <location>
        <position position="107"/>
    </location>
    <ligand>
        <name>FAD</name>
        <dbReference type="ChEBI" id="CHEBI:57692"/>
    </ligand>
</feature>
<dbReference type="Gene3D" id="3.40.50.80">
    <property type="entry name" value="Nucleotide-binding domain of ferredoxin-NADP reductase (FNR) module"/>
    <property type="match status" value="1"/>
</dbReference>
<dbReference type="InterPro" id="IPR008333">
    <property type="entry name" value="Cbr1-like_FAD-bd_dom"/>
</dbReference>
<keyword evidence="14" id="KW-1185">Reference proteome</keyword>
<feature type="domain" description="FAD-binding FR-type" evidence="12">
    <location>
        <begin position="29"/>
        <end position="136"/>
    </location>
</feature>
<reference evidence="13 14" key="1">
    <citation type="journal article" date="2008" name="Nature">
        <title>The Phaeodactylum genome reveals the evolutionary history of diatom genomes.</title>
        <authorList>
            <person name="Bowler C."/>
            <person name="Allen A.E."/>
            <person name="Badger J.H."/>
            <person name="Grimwood J."/>
            <person name="Jabbari K."/>
            <person name="Kuo A."/>
            <person name="Maheswari U."/>
            <person name="Martens C."/>
            <person name="Maumus F."/>
            <person name="Otillar R.P."/>
            <person name="Rayko E."/>
            <person name="Salamov A."/>
            <person name="Vandepoele K."/>
            <person name="Beszteri B."/>
            <person name="Gruber A."/>
            <person name="Heijde M."/>
            <person name="Katinka M."/>
            <person name="Mock T."/>
            <person name="Valentin K."/>
            <person name="Verret F."/>
            <person name="Berges J.A."/>
            <person name="Brownlee C."/>
            <person name="Cadoret J.P."/>
            <person name="Chiovitti A."/>
            <person name="Choi C.J."/>
            <person name="Coesel S."/>
            <person name="De Martino A."/>
            <person name="Detter J.C."/>
            <person name="Durkin C."/>
            <person name="Falciatore A."/>
            <person name="Fournet J."/>
            <person name="Haruta M."/>
            <person name="Huysman M.J."/>
            <person name="Jenkins B.D."/>
            <person name="Jiroutova K."/>
            <person name="Jorgensen R.E."/>
            <person name="Joubert Y."/>
            <person name="Kaplan A."/>
            <person name="Kroger N."/>
            <person name="Kroth P.G."/>
            <person name="La Roche J."/>
            <person name="Lindquist E."/>
            <person name="Lommer M."/>
            <person name="Martin-Jezequel V."/>
            <person name="Lopez P.J."/>
            <person name="Lucas S."/>
            <person name="Mangogna M."/>
            <person name="McGinnis K."/>
            <person name="Medlin L.K."/>
            <person name="Montsant A."/>
            <person name="Oudot-Le Secq M.P."/>
            <person name="Napoli C."/>
            <person name="Obornik M."/>
            <person name="Parker M.S."/>
            <person name="Petit J.L."/>
            <person name="Porcel B.M."/>
            <person name="Poulsen N."/>
            <person name="Robison M."/>
            <person name="Rychlewski L."/>
            <person name="Rynearson T.A."/>
            <person name="Schmutz J."/>
            <person name="Shapiro H."/>
            <person name="Siaut M."/>
            <person name="Stanley M."/>
            <person name="Sussman M.R."/>
            <person name="Taylor A.R."/>
            <person name="Vardi A."/>
            <person name="von Dassow P."/>
            <person name="Vyverman W."/>
            <person name="Willis A."/>
            <person name="Wyrwicz L.S."/>
            <person name="Rokhsar D.S."/>
            <person name="Weissenbach J."/>
            <person name="Armbrust E.V."/>
            <person name="Green B.R."/>
            <person name="Van de Peer Y."/>
            <person name="Grigoriev I.V."/>
        </authorList>
    </citation>
    <scope>NUCLEOTIDE SEQUENCE [LARGE SCALE GENOMIC DNA]</scope>
    <source>
        <strain evidence="13 14">CCAP 1055/1</strain>
    </source>
</reference>
<dbReference type="RefSeq" id="XP_002183169.1">
    <property type="nucleotide sequence ID" value="XM_002183133.1"/>
</dbReference>
<dbReference type="PANTHER" id="PTHR19370:SF171">
    <property type="entry name" value="NADH-CYTOCHROME B5 REDUCTASE 2"/>
    <property type="match status" value="1"/>
</dbReference>
<evidence type="ECO:0000313" key="14">
    <source>
        <dbReference type="Proteomes" id="UP000000759"/>
    </source>
</evidence>
<keyword evidence="9" id="KW-0496">Mitochondrion</keyword>
<dbReference type="OrthoDB" id="432685at2759"/>
<reference evidence="14" key="2">
    <citation type="submission" date="2008-08" db="EMBL/GenBank/DDBJ databases">
        <authorList>
            <consortium name="Diatom Consortium"/>
            <person name="Grigoriev I."/>
            <person name="Grimwood J."/>
            <person name="Kuo A."/>
            <person name="Otillar R.P."/>
            <person name="Salamov A."/>
            <person name="Detter J.C."/>
            <person name="Lindquist E."/>
            <person name="Shapiro H."/>
            <person name="Lucas S."/>
            <person name="Glavina del Rio T."/>
            <person name="Pitluck S."/>
            <person name="Rokhsar D."/>
            <person name="Bowler C."/>
        </authorList>
    </citation>
    <scope>GENOME REANNOTATION</scope>
    <source>
        <strain evidence="14">CCAP 1055/1</strain>
    </source>
</reference>
<comment type="similarity">
    <text evidence="3">Belongs to the flavoprotein pyridine nucleotide cytochrome reductase family.</text>
</comment>
<feature type="binding site" evidence="11">
    <location>
        <position position="98"/>
    </location>
    <ligand>
        <name>FAD</name>
        <dbReference type="ChEBI" id="CHEBI:57692"/>
    </ligand>
</feature>
<feature type="binding site" evidence="11">
    <location>
        <position position="108"/>
    </location>
    <ligand>
        <name>FAD</name>
        <dbReference type="ChEBI" id="CHEBI:57692"/>
    </ligand>
</feature>
<comment type="cofactor">
    <cofactor evidence="1 11">
        <name>FAD</name>
        <dbReference type="ChEBI" id="CHEBI:57692"/>
    </cofactor>
</comment>
<evidence type="ECO:0000256" key="1">
    <source>
        <dbReference type="ARBA" id="ARBA00001974"/>
    </source>
</evidence>
<gene>
    <name evidence="13" type="ORF">PHATRDRAFT_29660</name>
</gene>
<evidence type="ECO:0000256" key="3">
    <source>
        <dbReference type="ARBA" id="ARBA00006105"/>
    </source>
</evidence>
<feature type="binding site" evidence="11">
    <location>
        <position position="100"/>
    </location>
    <ligand>
        <name>FAD</name>
        <dbReference type="ChEBI" id="CHEBI:57692"/>
    </ligand>
</feature>
<feature type="non-terminal residue" evidence="13">
    <location>
        <position position="260"/>
    </location>
</feature>
<comment type="catalytic activity">
    <reaction evidence="10">
        <text>2 Fe(III)-[cytochrome b5] + NADH = 2 Fe(II)-[cytochrome b5] + NAD(+) + H(+)</text>
        <dbReference type="Rhea" id="RHEA:46680"/>
        <dbReference type="Rhea" id="RHEA-COMP:10438"/>
        <dbReference type="Rhea" id="RHEA-COMP:10439"/>
        <dbReference type="ChEBI" id="CHEBI:15378"/>
        <dbReference type="ChEBI" id="CHEBI:29033"/>
        <dbReference type="ChEBI" id="CHEBI:29034"/>
        <dbReference type="ChEBI" id="CHEBI:57540"/>
        <dbReference type="ChEBI" id="CHEBI:57945"/>
        <dbReference type="EC" id="1.6.2.2"/>
    </reaction>
</comment>
<evidence type="ECO:0000256" key="2">
    <source>
        <dbReference type="ARBA" id="ARBA00004173"/>
    </source>
</evidence>
<evidence type="ECO:0000256" key="5">
    <source>
        <dbReference type="ARBA" id="ARBA00022630"/>
    </source>
</evidence>
<dbReference type="PRINTS" id="PR00371">
    <property type="entry name" value="FPNCR"/>
</dbReference>
<dbReference type="GO" id="GO:0005739">
    <property type="term" value="C:mitochondrion"/>
    <property type="evidence" value="ECO:0007669"/>
    <property type="project" value="UniProtKB-SubCell"/>
</dbReference>
<dbReference type="STRING" id="556484.B7G7M6"/>
<dbReference type="Pfam" id="PF00970">
    <property type="entry name" value="FAD_binding_6"/>
    <property type="match status" value="1"/>
</dbReference>
<feature type="binding site" evidence="11">
    <location>
        <position position="83"/>
    </location>
    <ligand>
        <name>FAD</name>
        <dbReference type="ChEBI" id="CHEBI:57692"/>
    </ligand>
</feature>
<dbReference type="InterPro" id="IPR017927">
    <property type="entry name" value="FAD-bd_FR_type"/>
</dbReference>
<dbReference type="SUPFAM" id="SSF52343">
    <property type="entry name" value="Ferredoxin reductase-like, C-terminal NADP-linked domain"/>
    <property type="match status" value="1"/>
</dbReference>
<keyword evidence="7" id="KW-0560">Oxidoreductase</keyword>
<evidence type="ECO:0000256" key="6">
    <source>
        <dbReference type="ARBA" id="ARBA00022827"/>
    </source>
</evidence>
<dbReference type="Pfam" id="PF00175">
    <property type="entry name" value="NAD_binding_1"/>
    <property type="match status" value="1"/>
</dbReference>
<dbReference type="eggNOG" id="KOG0534">
    <property type="taxonomic scope" value="Eukaryota"/>
</dbReference>
<dbReference type="PANTHER" id="PTHR19370">
    <property type="entry name" value="NADH-CYTOCHROME B5 REDUCTASE"/>
    <property type="match status" value="1"/>
</dbReference>
<feature type="binding site" evidence="11">
    <location>
        <position position="109"/>
    </location>
    <ligand>
        <name>FAD</name>
        <dbReference type="ChEBI" id="CHEBI:57692"/>
    </ligand>
</feature>
<evidence type="ECO:0000256" key="11">
    <source>
        <dbReference type="PIRSR" id="PIRSR601834-1"/>
    </source>
</evidence>